<evidence type="ECO:0000313" key="9">
    <source>
        <dbReference type="RefSeq" id="XP_005102589.2"/>
    </source>
</evidence>
<dbReference type="Gene3D" id="1.20.5.390">
    <property type="entry name" value="L1 transposable element, trimerization domain"/>
    <property type="match status" value="1"/>
</dbReference>
<organism evidence="8 9">
    <name type="scientific">Aplysia californica</name>
    <name type="common">California sea hare</name>
    <dbReference type="NCBI Taxonomy" id="6500"/>
    <lineage>
        <taxon>Eukaryota</taxon>
        <taxon>Metazoa</taxon>
        <taxon>Spiralia</taxon>
        <taxon>Lophotrochozoa</taxon>
        <taxon>Mollusca</taxon>
        <taxon>Gastropoda</taxon>
        <taxon>Heterobranchia</taxon>
        <taxon>Euthyneura</taxon>
        <taxon>Tectipleura</taxon>
        <taxon>Aplysiida</taxon>
        <taxon>Aplysioidea</taxon>
        <taxon>Aplysiidae</taxon>
        <taxon>Aplysia</taxon>
    </lineage>
</organism>
<reference evidence="9" key="1">
    <citation type="submission" date="2025-08" db="UniProtKB">
        <authorList>
            <consortium name="RefSeq"/>
        </authorList>
    </citation>
    <scope>IDENTIFICATION</scope>
</reference>
<feature type="compositionally biased region" description="Low complexity" evidence="4">
    <location>
        <begin position="633"/>
        <end position="663"/>
    </location>
</feature>
<feature type="compositionally biased region" description="Basic and acidic residues" evidence="4">
    <location>
        <begin position="735"/>
        <end position="762"/>
    </location>
</feature>
<feature type="compositionally biased region" description="Basic residues" evidence="4">
    <location>
        <begin position="1310"/>
        <end position="1322"/>
    </location>
</feature>
<feature type="compositionally biased region" description="Basic and acidic residues" evidence="4">
    <location>
        <begin position="419"/>
        <end position="432"/>
    </location>
</feature>
<sequence length="1463" mass="160648">MAKSPAPGSGEYPNDYIDIVNEINDFIASLDAPPLDNHSKELVAGGGDTPRKKSAAYGGENYLGDEMNIMGGGEGASRSRHASGERRAVVATSQLSVPAGGGGEEGVMMTDDGYPYDDLSGEGGGTTMPFPLVVQDDDDDDAESTGFGTYDYVVQEPERQRVAPAAFPSVGGDSGGRSGRRDNPSGACYQSGYGGVTGRTAPASTLSYSHDGSDVNVRDRNISAYPEYGDVRDRNISAYSEFGDVRDRGSNYADYSDGSSSNYGVFSDGGSSSSSCSVGDLADSDSGCYSHYHHPHHQQHHQQHQQQQHHLAGSQSSNSFSSQMSPSSASRCGRMVPASWNNSKAYPSSQADACHDEDDLASWSSSKPSPHHITPRQHQQPYSISSSSGGGYHREPTDHQKSSSVSDLQHQSHQHHHQLRDASRPDSVEQRFHQVGSSAHSLQHHHPRPTARPEDEEEEPDYQEPSNIPVSQAPLRKQTSAGAASPGPPLPRRLFDSSDYDSPPPSSDREYVPGSPSTGRHPNTTAAVTSPFPGSGPAPVQCSGRPAVRDATYSVISKSSPSPSSQSSLQKLRNRWPPVGDDNNTADSLVTQQHDVPTSKSSTSQQPKPVQSRWKPAVKEKPQWASKSNKFAPDQQSQSQASSDQLSQSPASSDQSALLSSSPRQQPVSIPITRVPDPITRVPDLSVLISELRSVSPKSEPSPSPTYTASARSESHSPNRRHVQEYSQPAGGHAGRSDRRTPTHPTRSESHSPGRRQRLDSHAHKRTLSPSHKRTLSPSQARLTNGLRCKSESPEHDYEPIENLQVEIPATPRPQTKFPHGPGRAMAEGGGLQPKHVKAVHNFRGANNDELCFKKGDIITVTQWLDGGWWEGTLNGRTGWFPSNYVKEVKADISFKNNKSGDVPVYKRESMQLYHNVVLKNVIETEKTHVTELIKVLQSYLKPIEGTAILSPPEYKQLIGNMEEIIAFQQGFLAALEECEKLPSAQRRIGGIFMQYASSVKELYSNYCSNHPKAVSILQKHRDELSKFVESQGASPPGAQALTTILSKPFTRLDKYPSLLKELERHVEESHPDRGDTQRAIAVYRNIANTCLEIRKLKEMEHEIITSSIQGWEGEEISKLGEVKHLSQVKMQSQTGEKYERILVLFPACLVMLSMSERLSSYQYEGKIPLSGLTATILENAESLQQGFEISGPMIEKITVVCGTRTEVSSWLDVLTQQLSQSGNPTPSAKPQPLQVHMISTCQPSVSTVTPAKTAQISTTHPPPMSAAPPPPHFPFSTKTSCVWSLTCLRPSPPLRPALMCREEVLKSPRAARKSTQKRKPVRTYSGEDTDWHSKNDPKVYNEDAFILQVIEAYCNSVKTRHTVNSCRIEVAKKKAPEGKAILNSPQILLAEEEKVFDETEQQERTVVDTVYALQDRVKELEQEQRKLRQELEEEKRCRKKLEILVRQQVMKSGIVDGLDGNS</sequence>
<dbReference type="PANTHER" id="PTHR46026:SF1">
    <property type="entry name" value="RHO-TYPE GUANINE NUCLEOTIDE EXCHANGE FACTOR, ISOFORM F"/>
    <property type="match status" value="1"/>
</dbReference>
<feature type="compositionally biased region" description="Polar residues" evidence="4">
    <location>
        <begin position="582"/>
        <end position="609"/>
    </location>
</feature>
<dbReference type="Gene3D" id="1.20.900.10">
    <property type="entry name" value="Dbl homology (DH) domain"/>
    <property type="match status" value="1"/>
</dbReference>
<feature type="compositionally biased region" description="Low complexity" evidence="4">
    <location>
        <begin position="304"/>
        <end position="330"/>
    </location>
</feature>
<evidence type="ECO:0000259" key="5">
    <source>
        <dbReference type="PROSITE" id="PS50002"/>
    </source>
</evidence>
<dbReference type="SUPFAM" id="SSF48065">
    <property type="entry name" value="DBL homology domain (DH-domain)"/>
    <property type="match status" value="1"/>
</dbReference>
<dbReference type="SUPFAM" id="SSF50729">
    <property type="entry name" value="PH domain-like"/>
    <property type="match status" value="1"/>
</dbReference>
<feature type="compositionally biased region" description="Basic residues" evidence="4">
    <location>
        <begin position="291"/>
        <end position="303"/>
    </location>
</feature>
<evidence type="ECO:0000256" key="1">
    <source>
        <dbReference type="ARBA" id="ARBA00022443"/>
    </source>
</evidence>
<feature type="coiled-coil region" evidence="3">
    <location>
        <begin position="1411"/>
        <end position="1445"/>
    </location>
</feature>
<evidence type="ECO:0000259" key="7">
    <source>
        <dbReference type="PROSITE" id="PS50010"/>
    </source>
</evidence>
<feature type="compositionally biased region" description="Low complexity" evidence="4">
    <location>
        <begin position="557"/>
        <end position="571"/>
    </location>
</feature>
<name>A0ABM0JVM3_APLCA</name>
<feature type="domain" description="DH" evidence="7">
    <location>
        <begin position="914"/>
        <end position="1094"/>
    </location>
</feature>
<feature type="domain" description="SH3" evidence="5">
    <location>
        <begin position="832"/>
        <end position="891"/>
    </location>
</feature>
<dbReference type="SMART" id="SM00326">
    <property type="entry name" value="SH3"/>
    <property type="match status" value="1"/>
</dbReference>
<feature type="compositionally biased region" description="Low complexity" evidence="4">
    <location>
        <begin position="268"/>
        <end position="281"/>
    </location>
</feature>
<dbReference type="PROSITE" id="PS50010">
    <property type="entry name" value="DH_2"/>
    <property type="match status" value="1"/>
</dbReference>
<feature type="region of interest" description="Disordered" evidence="4">
    <location>
        <begin position="38"/>
        <end position="681"/>
    </location>
</feature>
<dbReference type="PROSITE" id="PS50003">
    <property type="entry name" value="PH_DOMAIN"/>
    <property type="match status" value="1"/>
</dbReference>
<keyword evidence="3" id="KW-0175">Coiled coil</keyword>
<dbReference type="Pfam" id="PF16614">
    <property type="entry name" value="RhoGEF67_u2"/>
    <property type="match status" value="1"/>
</dbReference>
<evidence type="ECO:0000256" key="2">
    <source>
        <dbReference type="PROSITE-ProRule" id="PRU00192"/>
    </source>
</evidence>
<dbReference type="Gene3D" id="2.30.30.40">
    <property type="entry name" value="SH3 Domains"/>
    <property type="match status" value="1"/>
</dbReference>
<keyword evidence="1 2" id="KW-0728">SH3 domain</keyword>
<dbReference type="InterPro" id="IPR000219">
    <property type="entry name" value="DH_dom"/>
</dbReference>
<dbReference type="Proteomes" id="UP000694888">
    <property type="component" value="Unplaced"/>
</dbReference>
<dbReference type="PRINTS" id="PR00452">
    <property type="entry name" value="SH3DOMAIN"/>
</dbReference>
<dbReference type="SUPFAM" id="SSF50044">
    <property type="entry name" value="SH3-domain"/>
    <property type="match status" value="1"/>
</dbReference>
<feature type="domain" description="PH" evidence="6">
    <location>
        <begin position="1116"/>
        <end position="1220"/>
    </location>
</feature>
<feature type="region of interest" description="Disordered" evidence="4">
    <location>
        <begin position="693"/>
        <end position="784"/>
    </location>
</feature>
<dbReference type="PANTHER" id="PTHR46026">
    <property type="entry name" value="RHO-TYPE GUANINE NUCLEOTIDE EXCHANGE FACTOR, ISOFORM F"/>
    <property type="match status" value="1"/>
</dbReference>
<dbReference type="InterPro" id="IPR011993">
    <property type="entry name" value="PH-like_dom_sf"/>
</dbReference>
<accession>A0ABM0JVM3</accession>
<gene>
    <name evidence="9" type="primary">LOC101857260</name>
</gene>
<dbReference type="Pfam" id="PF07653">
    <property type="entry name" value="SH3_2"/>
    <property type="match status" value="1"/>
</dbReference>
<dbReference type="Gene3D" id="2.30.29.30">
    <property type="entry name" value="Pleckstrin-homology domain (PH domain)/Phosphotyrosine-binding domain (PTB)"/>
    <property type="match status" value="1"/>
</dbReference>
<feature type="compositionally biased region" description="Basic and acidic residues" evidence="4">
    <location>
        <begin position="211"/>
        <end position="221"/>
    </location>
</feature>
<dbReference type="Pfam" id="PF00621">
    <property type="entry name" value="RhoGEF"/>
    <property type="match status" value="1"/>
</dbReference>
<feature type="compositionally biased region" description="Basic and acidic residues" evidence="4">
    <location>
        <begin position="392"/>
        <end position="401"/>
    </location>
</feature>
<evidence type="ECO:0000256" key="4">
    <source>
        <dbReference type="SAM" id="MobiDB-lite"/>
    </source>
</evidence>
<feature type="compositionally biased region" description="Polar residues" evidence="4">
    <location>
        <begin position="339"/>
        <end position="351"/>
    </location>
</feature>
<feature type="compositionally biased region" description="Basic residues" evidence="4">
    <location>
        <begin position="763"/>
        <end position="775"/>
    </location>
</feature>
<evidence type="ECO:0000259" key="6">
    <source>
        <dbReference type="PROSITE" id="PS50003"/>
    </source>
</evidence>
<dbReference type="InterPro" id="IPR036028">
    <property type="entry name" value="SH3-like_dom_sf"/>
</dbReference>
<dbReference type="SMART" id="SM00325">
    <property type="entry name" value="RhoGEF"/>
    <property type="match status" value="1"/>
</dbReference>
<feature type="compositionally biased region" description="Polar residues" evidence="4">
    <location>
        <begin position="515"/>
        <end position="528"/>
    </location>
</feature>
<dbReference type="InterPro" id="IPR032409">
    <property type="entry name" value="GEF6/7_CC"/>
</dbReference>
<proteinExistence type="predicted"/>
<dbReference type="InterPro" id="IPR001452">
    <property type="entry name" value="SH3_domain"/>
</dbReference>
<keyword evidence="8" id="KW-1185">Reference proteome</keyword>
<dbReference type="PROSITE" id="PS50002">
    <property type="entry name" value="SH3"/>
    <property type="match status" value="1"/>
</dbReference>
<dbReference type="GeneID" id="101857260"/>
<evidence type="ECO:0000256" key="3">
    <source>
        <dbReference type="SAM" id="Coils"/>
    </source>
</evidence>
<dbReference type="CDD" id="cd11877">
    <property type="entry name" value="SH3_PIX"/>
    <property type="match status" value="1"/>
</dbReference>
<dbReference type="Pfam" id="PF16523">
    <property type="entry name" value="betaPIX_CC"/>
    <property type="match status" value="1"/>
</dbReference>
<dbReference type="InterPro" id="IPR001849">
    <property type="entry name" value="PH_domain"/>
</dbReference>
<dbReference type="SMART" id="SM00233">
    <property type="entry name" value="PH"/>
    <property type="match status" value="1"/>
</dbReference>
<feature type="compositionally biased region" description="Low complexity" evidence="4">
    <location>
        <begin position="402"/>
        <end position="411"/>
    </location>
</feature>
<dbReference type="RefSeq" id="XP_005102589.2">
    <property type="nucleotide sequence ID" value="XM_005102532.3"/>
</dbReference>
<feature type="region of interest" description="Disordered" evidence="4">
    <location>
        <begin position="1310"/>
        <end position="1331"/>
    </location>
</feature>
<dbReference type="InterPro" id="IPR035899">
    <property type="entry name" value="DBL_dom_sf"/>
</dbReference>
<dbReference type="CDD" id="cd00160">
    <property type="entry name" value="RhoGEF"/>
    <property type="match status" value="1"/>
</dbReference>
<protein>
    <submittedName>
        <fullName evidence="9">Uncharacterized protein LOC101857260</fullName>
    </submittedName>
</protein>
<evidence type="ECO:0000313" key="8">
    <source>
        <dbReference type="Proteomes" id="UP000694888"/>
    </source>
</evidence>